<dbReference type="Pfam" id="PF02230">
    <property type="entry name" value="Abhydrolase_2"/>
    <property type="match status" value="1"/>
</dbReference>
<dbReference type="KEGG" id="puo:RZN69_11835"/>
<feature type="domain" description="PKD/Chitinase" evidence="2">
    <location>
        <begin position="512"/>
        <end position="584"/>
    </location>
</feature>
<keyword evidence="1" id="KW-0732">Signal</keyword>
<dbReference type="SUPFAM" id="SSF53474">
    <property type="entry name" value="alpha/beta-Hydrolases"/>
    <property type="match status" value="1"/>
</dbReference>
<dbReference type="EMBL" id="CP136920">
    <property type="protein sequence ID" value="WOO39305.1"/>
    <property type="molecule type" value="Genomic_DNA"/>
</dbReference>
<dbReference type="Proteomes" id="UP001304300">
    <property type="component" value="Chromosome"/>
</dbReference>
<feature type="domain" description="PKD/Chitinase" evidence="2">
    <location>
        <begin position="1046"/>
        <end position="1132"/>
    </location>
</feature>
<evidence type="ECO:0000256" key="1">
    <source>
        <dbReference type="ARBA" id="ARBA00022729"/>
    </source>
</evidence>
<evidence type="ECO:0000259" key="2">
    <source>
        <dbReference type="SMART" id="SM00089"/>
    </source>
</evidence>
<gene>
    <name evidence="3" type="ORF">RZN69_11835</name>
</gene>
<name>A0AAQ3L542_9BACT</name>
<dbReference type="RefSeq" id="WP_317831147.1">
    <property type="nucleotide sequence ID" value="NZ_CP136920.1"/>
</dbReference>
<dbReference type="InterPro" id="IPR013783">
    <property type="entry name" value="Ig-like_fold"/>
</dbReference>
<dbReference type="Gene3D" id="2.60.120.200">
    <property type="match status" value="1"/>
</dbReference>
<dbReference type="Pfam" id="PF22352">
    <property type="entry name" value="K319L-like_PKD"/>
    <property type="match status" value="2"/>
</dbReference>
<dbReference type="InterPro" id="IPR050955">
    <property type="entry name" value="Plant_Biomass_Hydrol_Est"/>
</dbReference>
<dbReference type="InterPro" id="IPR035986">
    <property type="entry name" value="PKD_dom_sf"/>
</dbReference>
<dbReference type="Gene3D" id="2.60.40.10">
    <property type="entry name" value="Immunoglobulins"/>
    <property type="match status" value="4"/>
</dbReference>
<evidence type="ECO:0000313" key="4">
    <source>
        <dbReference type="Proteomes" id="UP001304300"/>
    </source>
</evidence>
<keyword evidence="3" id="KW-0378">Hydrolase</keyword>
<reference evidence="3 4" key="1">
    <citation type="submission" date="2023-10" db="EMBL/GenBank/DDBJ databases">
        <title>Rubellicoccus peritrichatus gen. nov., sp. nov., isolated from an algae of coral reef tank.</title>
        <authorList>
            <person name="Luo J."/>
        </authorList>
    </citation>
    <scope>NUCLEOTIDE SEQUENCE [LARGE SCALE GENOMIC DNA]</scope>
    <source>
        <strain evidence="3 4">CR14</strain>
    </source>
</reference>
<dbReference type="InterPro" id="IPR003140">
    <property type="entry name" value="PLipase/COase/thioEstase"/>
</dbReference>
<dbReference type="SUPFAM" id="SSF49299">
    <property type="entry name" value="PKD domain"/>
    <property type="match status" value="2"/>
</dbReference>
<dbReference type="PANTHER" id="PTHR43037:SF1">
    <property type="entry name" value="BLL1128 PROTEIN"/>
    <property type="match status" value="1"/>
</dbReference>
<dbReference type="GO" id="GO:0016787">
    <property type="term" value="F:hydrolase activity"/>
    <property type="evidence" value="ECO:0007669"/>
    <property type="project" value="UniProtKB-KW"/>
</dbReference>
<dbReference type="InterPro" id="IPR029058">
    <property type="entry name" value="AB_hydrolase_fold"/>
</dbReference>
<dbReference type="SMART" id="SM00089">
    <property type="entry name" value="PKD"/>
    <property type="match status" value="3"/>
</dbReference>
<dbReference type="Gene3D" id="3.40.50.1820">
    <property type="entry name" value="alpha/beta hydrolase"/>
    <property type="match status" value="1"/>
</dbReference>
<dbReference type="PANTHER" id="PTHR43037">
    <property type="entry name" value="UNNAMED PRODUCT-RELATED"/>
    <property type="match status" value="1"/>
</dbReference>
<dbReference type="InterPro" id="IPR022409">
    <property type="entry name" value="PKD/Chitinase_dom"/>
</dbReference>
<evidence type="ECO:0000313" key="3">
    <source>
        <dbReference type="EMBL" id="WOO39305.1"/>
    </source>
</evidence>
<organism evidence="3 4">
    <name type="scientific">Rubellicoccus peritrichatus</name>
    <dbReference type="NCBI Taxonomy" id="3080537"/>
    <lineage>
        <taxon>Bacteria</taxon>
        <taxon>Pseudomonadati</taxon>
        <taxon>Verrucomicrobiota</taxon>
        <taxon>Opitutia</taxon>
        <taxon>Puniceicoccales</taxon>
        <taxon>Cerasicoccaceae</taxon>
        <taxon>Rubellicoccus</taxon>
    </lineage>
</organism>
<accession>A0AAQ3L542</accession>
<keyword evidence="4" id="KW-1185">Reference proteome</keyword>
<sequence>MSYSLMSSLSRAATTCLCRVGYISTTLFTTVALLLTLQGASAVTYPAANATNFPSGTYDDGVNPVPMNYRYFIPKDYDANDTGTLYPLVLFLHGAGEKGTENNKQLNNNANKAMIFISSANPDNQTDFPCFWVAPQVSPQPDAPGTSDWSTHGRPAQVQGVLDQMIAQYNIDPDRIYITGLSMGGNGVMSQLLSYPGRYAAANPNCGWLGSSSAAGIEHMPLWAFHCANDGAVSVNGSDNIVGKMRDLGGQPIYTRYDTGGHSGAWTRAYNPQTPLVSWMMAQRRGQAPVSVVGPYINLTSHNNGDHISTTADSIDIAGDADANTTSVSYINRQYNSVTNSVNGTTSWDVTVTPLRNDKENKIYIEAESIAYSAVGNGLTTVNTTLYVNRVPVGSDAVQPILTITQPIDNPIYSTIDTTIDIAGTVSDDVAVTNLTWENHRGGSGSIPITNPWQYDDLPVFDGLNIITITALDAAGNKAVDTIHVISNANQAPHVATSADQSVYLADGATLGGIVIDDGRLPGSPTPTTTWSLVSGPGTVSFGDVNAIDTTATFSIDGVYVLELSASDGVLTGSDTVTITVTIPSDTPIVLYDFGTQSLPAGNWNLVRNAALGDEVLDAIDTNGDPTSFDLRITDAFKSRDTTGLSGTGLYPDEATTDSYFVSNANLGEITFEDLNPNRTYKVTIFASASLDSQVLALGDYTIDGNTQTLNAADNSNQTVVFNNISPDASGHIVLACIASGSSGEAFINVIELEQLPQNTPNTPPVVDAGADQTVGLAVGATLDATVTDDGLSPGNPTPTTTWSMVSGPGTVSFGDASAIDTSATFSVIGTYVLELFATDGDLSSTDTVTITVDDTVLPMPEVTVLYDFGTQFYPSTGNWNLVRYAALGDEVLDAIDTDGNPTPFDLRFTDAFKGRDATGLTGTGLYPDDATYDSYYVNNANLGEITFEDLDPDQSYRLTIFASAALDPQVPALGDYTINGNTQTFNAADNTSQTIVFDDISPEASGHIVLACIASGNTGEAFINVIELTQLAQVIPNTAPNVDAGLDQIIDLPVGASLDATVTDDGIPPGDPTPTTIWSMVSGTGTVLFGDANAIDTSATFSVAGTYVLELFATDGDLSSADTVTITVNEVIPPAPELTVRYDFGTRYYPSTGNWNLVRYAALGDEVLDAIDTEGNSTPFDLRFTDAFKGRDTTGLIGTGLYPDDATYDSYYVSNANLGEITFEDLDPDQLYNLTIFASAALDPQVSALGDYTINGNTQTLNAADNTSQTIVFNDISPDASGNIVLACIASGNTGEAFINVIELTQLPQVTSSQAPVAIAYNDSVNEGVSVAIDVLENDTSIASDLTSVGLSASAIGAGASGNSRVLANGDWEVNGAGLGLVGTTDSIVLETETVSGDFQALVKVNSLSGGTVPLAGLALRETVSPDSRTVAVASSLTNNYQVASRAATTSSLTWTISTASYVYPDAWVLLERMGDDVHVAVSSDGVTFTEIDVIALASLSPSVEVGIFSNSGSAGENSRAVFSNYTIVPL</sequence>
<feature type="domain" description="PKD/Chitinase" evidence="2">
    <location>
        <begin position="770"/>
        <end position="856"/>
    </location>
</feature>
<proteinExistence type="predicted"/>
<protein>
    <submittedName>
        <fullName evidence="3">Alpha/beta hydrolase-fold protein</fullName>
    </submittedName>
</protein>